<reference evidence="2 3" key="1">
    <citation type="submission" date="2021-05" db="EMBL/GenBank/DDBJ databases">
        <title>Genome Assembly of Synthetic Allotetraploid Brassica napus Reveals Homoeologous Exchanges between Subgenomes.</title>
        <authorList>
            <person name="Davis J.T."/>
        </authorList>
    </citation>
    <scope>NUCLEOTIDE SEQUENCE [LARGE SCALE GENOMIC DNA]</scope>
    <source>
        <strain evidence="3">cv. Da-Ae</strain>
        <tissue evidence="2">Seedling</tissue>
    </source>
</reference>
<feature type="domain" description="F-box" evidence="1">
    <location>
        <begin position="695"/>
        <end position="744"/>
    </location>
</feature>
<keyword evidence="3" id="KW-1185">Reference proteome</keyword>
<dbReference type="Gene3D" id="1.20.1280.50">
    <property type="match status" value="2"/>
</dbReference>
<dbReference type="InterPro" id="IPR017451">
    <property type="entry name" value="F-box-assoc_interact_dom"/>
</dbReference>
<sequence length="1022" mass="117281">MKTFLPCFAMILKQLGFTTMIRRSLRLCNKRRTYVVPLDLQIEILSRLPSESVVRIMLVSKSWREIILSKSFMRLRSLTQPLRFLLALQDIDYQTGRINCSFFSSSSLSSSSTSISTTFLSTVTFPLRRRASYPSYYVNGLINIGEFICNPCNGKTVSLPKLVKITAASRRRITERFFGYDPVNNQYKVLCITMHPVGRATQSYFQVFTLGAKPKTWRFIDCGIPHTTLSKGLCIDGFVYYIARTDARMMCLMRFDLNSEKFNIYARVSEEMKALYFRDNGSRTLLNYHGKVAVAIQPSHSVPSIDLFIFEAGKQDYKEKSFDNLPQLHLRVKGVINHMGDIIFAPSCSEGDDIVIIHHDLKGASFKKMKFEVANHDWFNESNYFMGYRKTNVVPLDLQIEILNRLPAKSLVRFMVVSNSWQEIIRSHTFIRSFPFRSLTQSQPLRFLLALHDKDDQTGRLSCSFFSSSSSSLSSSSTSISTTFLSKITFPLRCRASYRSYYTISLPRDKRPAFSTRFFGYDPVNNQYKVLCITPHRLSTQHDFQVFTLGAKPKSWRFIDCDIPHRTWSNGLCIDGSVYYIAYTGAVTMSLMRFDLNSEKFDIFARDYKEKSFDNLPQLHLRVKSVINRAGDDIIFAPHHSRSVATVIHHDLKGASFKMMKFEVDVKGDWFTESNCFVDYVESLMLLRSLRLYNKRKTNVVPLDLQIEILNRLPLKSVVRFMLVSKSWREIILSKSFNTLTEQISYSFFSSSSLSSSSASIPTTFLSKISFPLCRASYPSYYVNGLMNMGEIICNPCTGKTISLPRLKIPGRARRFFGYDPVNNQYKVFTLGAKQKSWRLIDCDIPHIAWSYGLYIDGSVYYIAYAGAGTGAMSLMRFDLNSEKFNIFARVSEDTRSLYHENNGSKTLINYHGRVAVAIPSPLLVPSIDLLIFEAGKQDYKEKSIDNLPQLHLRMKGVINHTGDNIIYAPHRSRSEAILIHHDLKGANFKTMKFEVDVKHDWFCESIFFVGYVESLMLLLNR</sequence>
<dbReference type="InterPro" id="IPR013187">
    <property type="entry name" value="F-box-assoc_dom_typ3"/>
</dbReference>
<organism evidence="2 3">
    <name type="scientific">Brassica napus</name>
    <name type="common">Rape</name>
    <dbReference type="NCBI Taxonomy" id="3708"/>
    <lineage>
        <taxon>Eukaryota</taxon>
        <taxon>Viridiplantae</taxon>
        <taxon>Streptophyta</taxon>
        <taxon>Embryophyta</taxon>
        <taxon>Tracheophyta</taxon>
        <taxon>Spermatophyta</taxon>
        <taxon>Magnoliopsida</taxon>
        <taxon>eudicotyledons</taxon>
        <taxon>Gunneridae</taxon>
        <taxon>Pentapetalae</taxon>
        <taxon>rosids</taxon>
        <taxon>malvids</taxon>
        <taxon>Brassicales</taxon>
        <taxon>Brassicaceae</taxon>
        <taxon>Brassiceae</taxon>
        <taxon>Brassica</taxon>
    </lineage>
</organism>
<dbReference type="Pfam" id="PF08268">
    <property type="entry name" value="FBA_3"/>
    <property type="match status" value="3"/>
</dbReference>
<dbReference type="Proteomes" id="UP000824890">
    <property type="component" value="Unassembled WGS sequence"/>
</dbReference>
<accession>A0ABQ8E638</accession>
<dbReference type="Pfam" id="PF00646">
    <property type="entry name" value="F-box"/>
    <property type="match status" value="3"/>
</dbReference>
<feature type="domain" description="F-box" evidence="1">
    <location>
        <begin position="30"/>
        <end position="75"/>
    </location>
</feature>
<evidence type="ECO:0000313" key="3">
    <source>
        <dbReference type="Proteomes" id="UP000824890"/>
    </source>
</evidence>
<name>A0ABQ8E638_BRANA</name>
<dbReference type="EMBL" id="JAGKQM010000002">
    <property type="protein sequence ID" value="KAH0937114.1"/>
    <property type="molecule type" value="Genomic_DNA"/>
</dbReference>
<gene>
    <name evidence="2" type="ORF">HID58_004575</name>
</gene>
<dbReference type="NCBIfam" id="TIGR01640">
    <property type="entry name" value="F_box_assoc_1"/>
    <property type="match status" value="3"/>
</dbReference>
<dbReference type="InterPro" id="IPR036047">
    <property type="entry name" value="F-box-like_dom_sf"/>
</dbReference>
<protein>
    <recommendedName>
        <fullName evidence="1">F-box domain-containing protein</fullName>
    </recommendedName>
</protein>
<evidence type="ECO:0000259" key="1">
    <source>
        <dbReference type="PROSITE" id="PS50181"/>
    </source>
</evidence>
<dbReference type="PROSITE" id="PS50181">
    <property type="entry name" value="FBOX"/>
    <property type="match status" value="3"/>
</dbReference>
<feature type="domain" description="F-box" evidence="1">
    <location>
        <begin position="388"/>
        <end position="434"/>
    </location>
</feature>
<dbReference type="SUPFAM" id="SSF81383">
    <property type="entry name" value="F-box domain"/>
    <property type="match status" value="3"/>
</dbReference>
<dbReference type="InterPro" id="IPR001810">
    <property type="entry name" value="F-box_dom"/>
</dbReference>
<comment type="caution">
    <text evidence="2">The sequence shown here is derived from an EMBL/GenBank/DDBJ whole genome shotgun (WGS) entry which is preliminary data.</text>
</comment>
<dbReference type="PANTHER" id="PTHR31111">
    <property type="entry name" value="BNAA05G37150D PROTEIN-RELATED"/>
    <property type="match status" value="1"/>
</dbReference>
<evidence type="ECO:0000313" key="2">
    <source>
        <dbReference type="EMBL" id="KAH0937114.1"/>
    </source>
</evidence>
<dbReference type="SMART" id="SM00256">
    <property type="entry name" value="FBOX"/>
    <property type="match status" value="3"/>
</dbReference>
<dbReference type="PANTHER" id="PTHR31111:SF73">
    <property type="entry name" value="F-BOX DOMAIN-CONTAINING PROTEIN"/>
    <property type="match status" value="1"/>
</dbReference>
<proteinExistence type="predicted"/>